<organism evidence="3 4">
    <name type="scientific">Mycolicibacterium hodleri</name>
    <dbReference type="NCBI Taxonomy" id="49897"/>
    <lineage>
        <taxon>Bacteria</taxon>
        <taxon>Bacillati</taxon>
        <taxon>Actinomycetota</taxon>
        <taxon>Actinomycetes</taxon>
        <taxon>Mycobacteriales</taxon>
        <taxon>Mycobacteriaceae</taxon>
        <taxon>Mycolicibacterium</taxon>
    </lineage>
</organism>
<proteinExistence type="predicted"/>
<dbReference type="RefSeq" id="WP_140689666.1">
    <property type="nucleotide sequence ID" value="NZ_RCZG01000003.1"/>
</dbReference>
<gene>
    <name evidence="3" type="ORF">EAH80_08990</name>
</gene>
<protein>
    <submittedName>
        <fullName evidence="3">Uncharacterized protein</fullName>
    </submittedName>
</protein>
<dbReference type="Proteomes" id="UP000320095">
    <property type="component" value="Unassembled WGS sequence"/>
</dbReference>
<evidence type="ECO:0000256" key="1">
    <source>
        <dbReference type="SAM" id="MobiDB-lite"/>
    </source>
</evidence>
<keyword evidence="2" id="KW-0472">Membrane</keyword>
<sequence length="84" mass="8652">MTALPPDPDPAESPVIADAHGVEPGETPPDSGSTSASANQNPPPRRRLTPITVAAMIAVGVLFAIFLTVAVIYMLQVGGVMDRS</sequence>
<keyword evidence="4" id="KW-1185">Reference proteome</keyword>
<reference evidence="3 4" key="1">
    <citation type="journal article" date="2019" name="Environ. Microbiol.">
        <title>Species interactions and distinct microbial communities in high Arctic permafrost affected cryosols are associated with the CH4 and CO2 gas fluxes.</title>
        <authorList>
            <person name="Altshuler I."/>
            <person name="Hamel J."/>
            <person name="Turney S."/>
            <person name="Magnuson E."/>
            <person name="Levesque R."/>
            <person name="Greer C."/>
            <person name="Whyte L.G."/>
        </authorList>
    </citation>
    <scope>NUCLEOTIDE SEQUENCE [LARGE SCALE GENOMIC DNA]</scope>
    <source>
        <strain evidence="3 4">S5.20</strain>
    </source>
</reference>
<name>A0A502EEP0_9MYCO</name>
<dbReference type="AlphaFoldDB" id="A0A502EEP0"/>
<accession>A0A502EEP0</accession>
<feature type="compositionally biased region" description="Polar residues" evidence="1">
    <location>
        <begin position="30"/>
        <end position="40"/>
    </location>
</feature>
<comment type="caution">
    <text evidence="3">The sequence shown here is derived from an EMBL/GenBank/DDBJ whole genome shotgun (WGS) entry which is preliminary data.</text>
</comment>
<keyword evidence="2" id="KW-1133">Transmembrane helix</keyword>
<keyword evidence="2" id="KW-0812">Transmembrane</keyword>
<dbReference type="InterPro" id="IPR045512">
    <property type="entry name" value="DUF6480"/>
</dbReference>
<evidence type="ECO:0000256" key="2">
    <source>
        <dbReference type="SAM" id="Phobius"/>
    </source>
</evidence>
<evidence type="ECO:0000313" key="4">
    <source>
        <dbReference type="Proteomes" id="UP000320095"/>
    </source>
</evidence>
<dbReference type="Pfam" id="PF20088">
    <property type="entry name" value="DUF6480"/>
    <property type="match status" value="1"/>
</dbReference>
<dbReference type="EMBL" id="RCZG01000003">
    <property type="protein sequence ID" value="TPG34940.1"/>
    <property type="molecule type" value="Genomic_DNA"/>
</dbReference>
<evidence type="ECO:0000313" key="3">
    <source>
        <dbReference type="EMBL" id="TPG34940.1"/>
    </source>
</evidence>
<feature type="transmembrane region" description="Helical" evidence="2">
    <location>
        <begin position="51"/>
        <end position="75"/>
    </location>
</feature>
<feature type="region of interest" description="Disordered" evidence="1">
    <location>
        <begin position="1"/>
        <end position="47"/>
    </location>
</feature>
<dbReference type="OrthoDB" id="4381799at2"/>